<dbReference type="PROSITE" id="PS50294">
    <property type="entry name" value="WD_REPEATS_REGION"/>
    <property type="match status" value="5"/>
</dbReference>
<sequence>MDEIDPLGVESDEEKRTPTPTIPDGGWENEALAQVRVRSLRGHTQTVTTCQFFDKDERIISSSWDGTVGIWSTETGNNICWIRCHSNRCSGARISSDAIIKDIFSCLTLDGQKFVSGGWDKRVKLIDVESSAILWEKANRGVVTACDYSSDDKTIVSVSDISHLVSLWDERSGDLIKEIGDLHNTTVTSVTFSPMSDRIATTSMDKTCKLYDLRTFKKTVTLEGHSNIVSCASFSQDERHLATSSWDKNVCVWDVSTGQYRLQGPEKIEKAHQGSVSCCKFSDDGLLLVTGGYDSGVCVWDTEGEQILQSLRLQGHGDWVECIDISSDKDFLISGSKDCTIRLWNVEDSDSIPIVLESKKAIVGKMLQCSRCGKPFSIAQVQSKSEVDICVFCRLQE</sequence>
<dbReference type="PRINTS" id="PR00320">
    <property type="entry name" value="GPROTEINBRPT"/>
</dbReference>
<feature type="repeat" description="WD" evidence="3">
    <location>
        <begin position="313"/>
        <end position="354"/>
    </location>
</feature>
<dbReference type="Proteomes" id="UP000549394">
    <property type="component" value="Unassembled WGS sequence"/>
</dbReference>
<evidence type="ECO:0000256" key="3">
    <source>
        <dbReference type="PROSITE-ProRule" id="PRU00221"/>
    </source>
</evidence>
<feature type="repeat" description="WD" evidence="3">
    <location>
        <begin position="40"/>
        <end position="77"/>
    </location>
</feature>
<reference evidence="5 6" key="1">
    <citation type="submission" date="2020-08" db="EMBL/GenBank/DDBJ databases">
        <authorList>
            <person name="Hejnol A."/>
        </authorList>
    </citation>
    <scope>NUCLEOTIDE SEQUENCE [LARGE SCALE GENOMIC DNA]</scope>
</reference>
<feature type="repeat" description="WD" evidence="3">
    <location>
        <begin position="180"/>
        <end position="221"/>
    </location>
</feature>
<dbReference type="InterPro" id="IPR001680">
    <property type="entry name" value="WD40_rpt"/>
</dbReference>
<comment type="caution">
    <text evidence="5">The sequence shown here is derived from an EMBL/GenBank/DDBJ whole genome shotgun (WGS) entry which is preliminary data.</text>
</comment>
<dbReference type="AlphaFoldDB" id="A0A7I8V648"/>
<dbReference type="InterPro" id="IPR011047">
    <property type="entry name" value="Quinoprotein_ADH-like_sf"/>
</dbReference>
<evidence type="ECO:0000256" key="2">
    <source>
        <dbReference type="ARBA" id="ARBA00022737"/>
    </source>
</evidence>
<dbReference type="InterPro" id="IPR036322">
    <property type="entry name" value="WD40_repeat_dom_sf"/>
</dbReference>
<gene>
    <name evidence="5" type="ORF">DGYR_LOCUS517</name>
</gene>
<feature type="repeat" description="WD" evidence="3">
    <location>
        <begin position="269"/>
        <end position="310"/>
    </location>
</feature>
<accession>A0A7I8V648</accession>
<evidence type="ECO:0000256" key="1">
    <source>
        <dbReference type="ARBA" id="ARBA00022574"/>
    </source>
</evidence>
<organism evidence="5 6">
    <name type="scientific">Dimorphilus gyrociliatus</name>
    <dbReference type="NCBI Taxonomy" id="2664684"/>
    <lineage>
        <taxon>Eukaryota</taxon>
        <taxon>Metazoa</taxon>
        <taxon>Spiralia</taxon>
        <taxon>Lophotrochozoa</taxon>
        <taxon>Annelida</taxon>
        <taxon>Polychaeta</taxon>
        <taxon>Polychaeta incertae sedis</taxon>
        <taxon>Dinophilidae</taxon>
        <taxon>Dimorphilus</taxon>
    </lineage>
</organism>
<dbReference type="SMART" id="SM00320">
    <property type="entry name" value="WD40"/>
    <property type="match status" value="7"/>
</dbReference>
<keyword evidence="1 3" id="KW-0853">WD repeat</keyword>
<dbReference type="InterPro" id="IPR020472">
    <property type="entry name" value="WD40_PAC1"/>
</dbReference>
<keyword evidence="6" id="KW-1185">Reference proteome</keyword>
<dbReference type="PANTHER" id="PTHR45048:SF1">
    <property type="entry name" value="WD REPEAT-CONTAINING PROTEIN 88"/>
    <property type="match status" value="1"/>
</dbReference>
<name>A0A7I8V648_9ANNE</name>
<dbReference type="Pfam" id="PF00400">
    <property type="entry name" value="WD40"/>
    <property type="match status" value="5"/>
</dbReference>
<dbReference type="SUPFAM" id="SSF50998">
    <property type="entry name" value="Quinoprotein alcohol dehydrogenase-like"/>
    <property type="match status" value="1"/>
</dbReference>
<dbReference type="InterPro" id="IPR019775">
    <property type="entry name" value="WD40_repeat_CS"/>
</dbReference>
<dbReference type="EMBL" id="CAJFCJ010000001">
    <property type="protein sequence ID" value="CAD5111193.1"/>
    <property type="molecule type" value="Genomic_DNA"/>
</dbReference>
<protein>
    <submittedName>
        <fullName evidence="5">DgyrCDS526</fullName>
    </submittedName>
</protein>
<proteinExistence type="predicted"/>
<keyword evidence="2" id="KW-0677">Repeat</keyword>
<feature type="region of interest" description="Disordered" evidence="4">
    <location>
        <begin position="1"/>
        <end position="25"/>
    </location>
</feature>
<dbReference type="OrthoDB" id="538223at2759"/>
<dbReference type="PROSITE" id="PS50082">
    <property type="entry name" value="WD_REPEATS_2"/>
    <property type="match status" value="5"/>
</dbReference>
<dbReference type="PANTHER" id="PTHR45048">
    <property type="match status" value="1"/>
</dbReference>
<evidence type="ECO:0000256" key="4">
    <source>
        <dbReference type="SAM" id="MobiDB-lite"/>
    </source>
</evidence>
<dbReference type="PROSITE" id="PS00678">
    <property type="entry name" value="WD_REPEATS_1"/>
    <property type="match status" value="3"/>
</dbReference>
<feature type="repeat" description="WD" evidence="3">
    <location>
        <begin position="222"/>
        <end position="263"/>
    </location>
</feature>
<dbReference type="InterPro" id="IPR015943">
    <property type="entry name" value="WD40/YVTN_repeat-like_dom_sf"/>
</dbReference>
<dbReference type="CDD" id="cd00200">
    <property type="entry name" value="WD40"/>
    <property type="match status" value="1"/>
</dbReference>
<evidence type="ECO:0000313" key="6">
    <source>
        <dbReference type="Proteomes" id="UP000549394"/>
    </source>
</evidence>
<dbReference type="SUPFAM" id="SSF50978">
    <property type="entry name" value="WD40 repeat-like"/>
    <property type="match status" value="1"/>
</dbReference>
<evidence type="ECO:0000313" key="5">
    <source>
        <dbReference type="EMBL" id="CAD5111193.1"/>
    </source>
</evidence>
<dbReference type="Gene3D" id="2.130.10.10">
    <property type="entry name" value="YVTN repeat-like/Quinoprotein amine dehydrogenase"/>
    <property type="match status" value="3"/>
</dbReference>